<gene>
    <name evidence="13" type="ORF">HOLleu_31288</name>
</gene>
<feature type="disulfide bond" evidence="9">
    <location>
        <begin position="283"/>
        <end position="344"/>
    </location>
</feature>
<accession>A0A9Q1BH85</accession>
<sequence>MVSSTNTYSTTPLSLKEGAVRLLYGSSSNEGRVEVYWKSNWYAVCSGGFDRRKEDLVCRQLGYSAAESGIRRFGYGEGDLLLSVRVENAYCTGYESSFLECRGVRLREYNCFRNQTVGVTCSKALPESKIPPNTIRLVDGSEPHMGRVEIYYNGFWTTICEREWHYEESNVVCKQLGFIGADNTYYKHREISPDPFPILGRLECDVTHMQWTDCSSYDWNTIDCSLNTLVGVTCISEDYTTEGSVRLTGASSENVGRVEIYHHGEWGTICDDGWNFDDAEVVCRQLGFPGALFAVGNAYFGQGNGFVLLDDVSCNGTEHYLVDCRHAGWYQHNCGPGDEAGVQCIMPDVHYPRLANGSNPHEGRVEIWNGHQWTKVCSNGGFFQNEADVVCKELGFDEVDYTGYRDRFGHGYGPPSNVGYRCSENQDSLSQCTTVPIYGSVCRPAVVLGCRNRESSLSSAAIWGIAFGATIVILICFVCIFKRCKSQQCCKRALSGVSATGRTDSGAEPDDQINEGPTIMSTNINEDAPPSYNDVVVSHV</sequence>
<evidence type="ECO:0000256" key="6">
    <source>
        <dbReference type="ARBA" id="ARBA00023136"/>
    </source>
</evidence>
<dbReference type="SUPFAM" id="SSF56487">
    <property type="entry name" value="SRCR-like"/>
    <property type="match status" value="4"/>
</dbReference>
<evidence type="ECO:0000256" key="3">
    <source>
        <dbReference type="ARBA" id="ARBA00022729"/>
    </source>
</evidence>
<evidence type="ECO:0000256" key="8">
    <source>
        <dbReference type="ARBA" id="ARBA00023180"/>
    </source>
</evidence>
<feature type="disulfide bond" evidence="9">
    <location>
        <begin position="314"/>
        <end position="324"/>
    </location>
</feature>
<feature type="disulfide bond" evidence="9">
    <location>
        <begin position="160"/>
        <end position="224"/>
    </location>
</feature>
<evidence type="ECO:0000256" key="11">
    <source>
        <dbReference type="SAM" id="Phobius"/>
    </source>
</evidence>
<evidence type="ECO:0000256" key="7">
    <source>
        <dbReference type="ARBA" id="ARBA00023157"/>
    </source>
</evidence>
<dbReference type="FunFam" id="3.10.250.10:FF:000016">
    <property type="entry name" value="Scavenger receptor cysteine-rich protein type 12"/>
    <property type="match status" value="2"/>
</dbReference>
<feature type="domain" description="SRCR" evidence="12">
    <location>
        <begin position="135"/>
        <end position="235"/>
    </location>
</feature>
<feature type="transmembrane region" description="Helical" evidence="11">
    <location>
        <begin position="460"/>
        <end position="481"/>
    </location>
</feature>
<name>A0A9Q1BH85_HOLLE</name>
<keyword evidence="2 11" id="KW-0812">Transmembrane</keyword>
<keyword evidence="4" id="KW-0677">Repeat</keyword>
<dbReference type="Pfam" id="PF00530">
    <property type="entry name" value="SRCR"/>
    <property type="match status" value="4"/>
</dbReference>
<feature type="domain" description="SRCR" evidence="12">
    <location>
        <begin position="20"/>
        <end position="122"/>
    </location>
</feature>
<dbReference type="GO" id="GO:0016020">
    <property type="term" value="C:membrane"/>
    <property type="evidence" value="ECO:0007669"/>
    <property type="project" value="UniProtKB-SubCell"/>
</dbReference>
<evidence type="ECO:0000256" key="5">
    <source>
        <dbReference type="ARBA" id="ARBA00022989"/>
    </source>
</evidence>
<evidence type="ECO:0000256" key="2">
    <source>
        <dbReference type="ARBA" id="ARBA00022692"/>
    </source>
</evidence>
<evidence type="ECO:0000259" key="12">
    <source>
        <dbReference type="PROSITE" id="PS50287"/>
    </source>
</evidence>
<dbReference type="PRINTS" id="PR00258">
    <property type="entry name" value="SPERACTRCPTR"/>
</dbReference>
<comment type="caution">
    <text evidence="9">Lacks conserved residue(s) required for the propagation of feature annotation.</text>
</comment>
<feature type="disulfide bond" evidence="9">
    <location>
        <begin position="422"/>
        <end position="432"/>
    </location>
</feature>
<dbReference type="FunFam" id="3.10.250.10:FF:000006">
    <property type="entry name" value="neurotrypsin isoform X2"/>
    <property type="match status" value="1"/>
</dbReference>
<feature type="disulfide bond" evidence="9">
    <location>
        <begin position="91"/>
        <end position="101"/>
    </location>
</feature>
<evidence type="ECO:0000256" key="1">
    <source>
        <dbReference type="ARBA" id="ARBA00004167"/>
    </source>
</evidence>
<keyword evidence="5 11" id="KW-1133">Transmembrane helix</keyword>
<evidence type="ECO:0000313" key="13">
    <source>
        <dbReference type="EMBL" id="KAJ8026465.1"/>
    </source>
</evidence>
<dbReference type="PANTHER" id="PTHR19331:SF465">
    <property type="entry name" value="EGG PEPTIDE SPERACT RECEPTOR"/>
    <property type="match status" value="1"/>
</dbReference>
<keyword evidence="7 9" id="KW-1015">Disulfide bond</keyword>
<dbReference type="Gene3D" id="3.10.250.10">
    <property type="entry name" value="SRCR-like domain"/>
    <property type="match status" value="4"/>
</dbReference>
<proteinExistence type="predicted"/>
<organism evidence="13 14">
    <name type="scientific">Holothuria leucospilota</name>
    <name type="common">Black long sea cucumber</name>
    <name type="synonym">Mertensiothuria leucospilota</name>
    <dbReference type="NCBI Taxonomy" id="206669"/>
    <lineage>
        <taxon>Eukaryota</taxon>
        <taxon>Metazoa</taxon>
        <taxon>Echinodermata</taxon>
        <taxon>Eleutherozoa</taxon>
        <taxon>Echinozoa</taxon>
        <taxon>Holothuroidea</taxon>
        <taxon>Aspidochirotacea</taxon>
        <taxon>Aspidochirotida</taxon>
        <taxon>Holothuriidae</taxon>
        <taxon>Holothuria</taxon>
    </lineage>
</organism>
<comment type="subcellular location">
    <subcellularLocation>
        <location evidence="1">Membrane</location>
        <topology evidence="1">Single-pass membrane protein</topology>
    </subcellularLocation>
</comment>
<dbReference type="EMBL" id="JAIZAY010000016">
    <property type="protein sequence ID" value="KAJ8026465.1"/>
    <property type="molecule type" value="Genomic_DNA"/>
</dbReference>
<protein>
    <submittedName>
        <fullName evidence="13">Deleted in malignant brain tumors 1 protein</fullName>
    </submittedName>
</protein>
<feature type="disulfide bond" evidence="9">
    <location>
        <begin position="173"/>
        <end position="234"/>
    </location>
</feature>
<feature type="domain" description="SRCR" evidence="12">
    <location>
        <begin position="245"/>
        <end position="345"/>
    </location>
</feature>
<evidence type="ECO:0000256" key="10">
    <source>
        <dbReference type="SAM" id="MobiDB-lite"/>
    </source>
</evidence>
<dbReference type="InterPro" id="IPR036772">
    <property type="entry name" value="SRCR-like_dom_sf"/>
</dbReference>
<feature type="domain" description="SRCR" evidence="12">
    <location>
        <begin position="352"/>
        <end position="451"/>
    </location>
</feature>
<dbReference type="AlphaFoldDB" id="A0A9Q1BH85"/>
<feature type="disulfide bond" evidence="9">
    <location>
        <begin position="270"/>
        <end position="334"/>
    </location>
</feature>
<dbReference type="PANTHER" id="PTHR19331">
    <property type="entry name" value="SCAVENGER RECEPTOR DOMAIN-CONTAINING"/>
    <property type="match status" value="1"/>
</dbReference>
<dbReference type="InterPro" id="IPR001190">
    <property type="entry name" value="SRCR"/>
</dbReference>
<comment type="caution">
    <text evidence="13">The sequence shown here is derived from an EMBL/GenBank/DDBJ whole genome shotgun (WGS) entry which is preliminary data.</text>
</comment>
<reference evidence="13" key="1">
    <citation type="submission" date="2021-10" db="EMBL/GenBank/DDBJ databases">
        <title>Tropical sea cucumber genome reveals ecological adaptation and Cuvierian tubules defense mechanism.</title>
        <authorList>
            <person name="Chen T."/>
        </authorList>
    </citation>
    <scope>NUCLEOTIDE SEQUENCE</scope>
    <source>
        <strain evidence="13">Nanhai2018</strain>
        <tissue evidence="13">Muscle</tissue>
    </source>
</reference>
<dbReference type="OrthoDB" id="536948at2759"/>
<dbReference type="PROSITE" id="PS50287">
    <property type="entry name" value="SRCR_2"/>
    <property type="match status" value="4"/>
</dbReference>
<keyword evidence="8" id="KW-0325">Glycoprotein</keyword>
<dbReference type="Proteomes" id="UP001152320">
    <property type="component" value="Chromosome 16"/>
</dbReference>
<feature type="region of interest" description="Disordered" evidence="10">
    <location>
        <begin position="498"/>
        <end position="524"/>
    </location>
</feature>
<keyword evidence="3" id="KW-0732">Signal</keyword>
<dbReference type="SMART" id="SM00202">
    <property type="entry name" value="SR"/>
    <property type="match status" value="4"/>
</dbReference>
<evidence type="ECO:0000256" key="9">
    <source>
        <dbReference type="PROSITE-ProRule" id="PRU00196"/>
    </source>
</evidence>
<feature type="disulfide bond" evidence="9">
    <location>
        <begin position="204"/>
        <end position="214"/>
    </location>
</feature>
<keyword evidence="6 11" id="KW-0472">Membrane</keyword>
<keyword evidence="14" id="KW-1185">Reference proteome</keyword>
<evidence type="ECO:0000256" key="4">
    <source>
        <dbReference type="ARBA" id="ARBA00022737"/>
    </source>
</evidence>
<evidence type="ECO:0000313" key="14">
    <source>
        <dbReference type="Proteomes" id="UP001152320"/>
    </source>
</evidence>